<protein>
    <submittedName>
        <fullName evidence="1">Uncharacterized protein</fullName>
    </submittedName>
</protein>
<comment type="caution">
    <text evidence="1">The sequence shown here is derived from an EMBL/GenBank/DDBJ whole genome shotgun (WGS) entry which is preliminary data.</text>
</comment>
<proteinExistence type="predicted"/>
<keyword evidence="2" id="KW-1185">Reference proteome</keyword>
<accession>A0ABU2LXG2</accession>
<dbReference type="EMBL" id="JAVREM010000049">
    <property type="protein sequence ID" value="MDT0321882.1"/>
    <property type="molecule type" value="Genomic_DNA"/>
</dbReference>
<evidence type="ECO:0000313" key="2">
    <source>
        <dbReference type="Proteomes" id="UP001183420"/>
    </source>
</evidence>
<dbReference type="Proteomes" id="UP001183420">
    <property type="component" value="Unassembled WGS sequence"/>
</dbReference>
<reference evidence="2" key="1">
    <citation type="submission" date="2023-07" db="EMBL/GenBank/DDBJ databases">
        <title>30 novel species of actinomycetes from the DSMZ collection.</title>
        <authorList>
            <person name="Nouioui I."/>
        </authorList>
    </citation>
    <scope>NUCLEOTIDE SEQUENCE [LARGE SCALE GENOMIC DNA]</scope>
    <source>
        <strain evidence="2">DSM 44918</strain>
    </source>
</reference>
<gene>
    <name evidence="1" type="ORF">RNC47_26455</name>
</gene>
<sequence>MTTTVAAATTTPHEDLFGPPPWVPERQIRAVLCGTYFDAIRVTPDLVRDVQRRLGYDIGPVVNSAYAGTWHFLIPLLPGASPAWDVKGSRLLRRGTPLALPPANVTTSRDLRWVVSPKKPLTCPRALREALTGTDLITRPRRRSPSAPK</sequence>
<evidence type="ECO:0000313" key="1">
    <source>
        <dbReference type="EMBL" id="MDT0321882.1"/>
    </source>
</evidence>
<dbReference type="RefSeq" id="WP_311602216.1">
    <property type="nucleotide sequence ID" value="NZ_JAVREM010000049.1"/>
</dbReference>
<organism evidence="1 2">
    <name type="scientific">Streptomyces millisiae</name>
    <dbReference type="NCBI Taxonomy" id="3075542"/>
    <lineage>
        <taxon>Bacteria</taxon>
        <taxon>Bacillati</taxon>
        <taxon>Actinomycetota</taxon>
        <taxon>Actinomycetes</taxon>
        <taxon>Kitasatosporales</taxon>
        <taxon>Streptomycetaceae</taxon>
        <taxon>Streptomyces</taxon>
    </lineage>
</organism>
<name>A0ABU2LXG2_9ACTN</name>